<gene>
    <name evidence="1" type="ORF">QFC22_000957</name>
</gene>
<reference evidence="1" key="1">
    <citation type="submission" date="2023-04" db="EMBL/GenBank/DDBJ databases">
        <title>Draft Genome sequencing of Naganishia species isolated from polar environments using Oxford Nanopore Technology.</title>
        <authorList>
            <person name="Leo P."/>
            <person name="Venkateswaran K."/>
        </authorList>
    </citation>
    <scope>NUCLEOTIDE SEQUENCE</scope>
    <source>
        <strain evidence="1">MNA-CCFEE 5425</strain>
    </source>
</reference>
<dbReference type="EMBL" id="JASBWU010000002">
    <property type="protein sequence ID" value="KAJ9124160.1"/>
    <property type="molecule type" value="Genomic_DNA"/>
</dbReference>
<protein>
    <submittedName>
        <fullName evidence="1">Uncharacterized protein</fullName>
    </submittedName>
</protein>
<sequence>MSPILFRLLSLLESPAKYKMVSVSAQTTTSPLCRSPLSQSSFPRRATNTAVLPIPDSTVSSKRDRQQQRQVSASTSSDEDQDHAPPARRPSTTTIALSPRRLSTSRSLAGSYTLSLLSSRMSAAHPTHHVPSAFTLKLSSVSPGRGVPSGLKCPEHVKIAFDARWYALDSSSSGSPSSTGGAAWTPWVGNVDVEEYYARQFRTTYPSPHAQCVATGRKTSRPPRPRPGYQLGPGGRLLYKERAYQMLPSITEDPPSNKTEGKAGPAGREVLKYAIELQFLCVAKKRKISKYPATQTDDASLPTTTDKKRKRHTAAAAAAAAAPDSASHQPENPHSSASYYLGKQIRLVFPTNSSALHPTDGPLAVSSPQATATTTTIPARRHHPSSVPAAPSIRIERLIEVQSPPPPPPSSILPAQTAVQTLPSPPVSTKTTTESRPIGKTHNSTTAVAQQRRDSARVSFSGSLTSESWDGLRARWDMQAERLAAAAASTPTLASASSVDAQPEESKSGDEVRETAPGKGSLGLNGKHQYHHHTTKAITTTAQNKVGHRSPNATSTTLPPPATSSSSLVFTRSPTPVIGGLSLLKSPSLLTARLEEMSASGSFTSSPPLAHPSALAEEQQGTEHHDGQRIGGVNGTGGVDSARASGAGRRRKASLWPALGAGDEDHERLLSESLQKLPISYHR</sequence>
<comment type="caution">
    <text evidence="1">The sequence shown here is derived from an EMBL/GenBank/DDBJ whole genome shotgun (WGS) entry which is preliminary data.</text>
</comment>
<evidence type="ECO:0000313" key="2">
    <source>
        <dbReference type="Proteomes" id="UP001243375"/>
    </source>
</evidence>
<accession>A0ACC2XKM0</accession>
<organism evidence="1 2">
    <name type="scientific">Naganishia vaughanmartiniae</name>
    <dbReference type="NCBI Taxonomy" id="1424756"/>
    <lineage>
        <taxon>Eukaryota</taxon>
        <taxon>Fungi</taxon>
        <taxon>Dikarya</taxon>
        <taxon>Basidiomycota</taxon>
        <taxon>Agaricomycotina</taxon>
        <taxon>Tremellomycetes</taxon>
        <taxon>Filobasidiales</taxon>
        <taxon>Filobasidiaceae</taxon>
        <taxon>Naganishia</taxon>
    </lineage>
</organism>
<dbReference type="Proteomes" id="UP001243375">
    <property type="component" value="Unassembled WGS sequence"/>
</dbReference>
<keyword evidence="2" id="KW-1185">Reference proteome</keyword>
<name>A0ACC2XKM0_9TREE</name>
<evidence type="ECO:0000313" key="1">
    <source>
        <dbReference type="EMBL" id="KAJ9124160.1"/>
    </source>
</evidence>
<proteinExistence type="predicted"/>